<reference evidence="4 5" key="1">
    <citation type="submission" date="2016-03" db="EMBL/GenBank/DDBJ databases">
        <title>Draft genome sequence of Paenibacillus antarcticus CECT 5836.</title>
        <authorList>
            <person name="Shin S.-K."/>
            <person name="Yi H."/>
        </authorList>
    </citation>
    <scope>NUCLEOTIDE SEQUENCE [LARGE SCALE GENOMIC DNA]</scope>
    <source>
        <strain evidence="4 5">CECT 5836</strain>
    </source>
</reference>
<evidence type="ECO:0000313" key="5">
    <source>
        <dbReference type="Proteomes" id="UP000077355"/>
    </source>
</evidence>
<protein>
    <recommendedName>
        <fullName evidence="3">Glycoside hydrolase family 42 N-terminal domain-containing protein</fullName>
    </recommendedName>
</protein>
<accession>A0A168MMU5</accession>
<name>A0A168MMU5_9BACL</name>
<dbReference type="RefSeq" id="WP_068650745.1">
    <property type="nucleotide sequence ID" value="NZ_CP043611.1"/>
</dbReference>
<evidence type="ECO:0000256" key="1">
    <source>
        <dbReference type="ARBA" id="ARBA00022801"/>
    </source>
</evidence>
<dbReference type="GO" id="GO:0005975">
    <property type="term" value="P:carbohydrate metabolic process"/>
    <property type="evidence" value="ECO:0007669"/>
    <property type="project" value="InterPro"/>
</dbReference>
<dbReference type="SUPFAM" id="SSF51445">
    <property type="entry name" value="(Trans)glycosidases"/>
    <property type="match status" value="1"/>
</dbReference>
<evidence type="ECO:0000313" key="4">
    <source>
        <dbReference type="EMBL" id="OAB44856.1"/>
    </source>
</evidence>
<evidence type="ECO:0000256" key="2">
    <source>
        <dbReference type="ARBA" id="ARBA00023295"/>
    </source>
</evidence>
<feature type="domain" description="Glycoside hydrolase family 42 N-terminal" evidence="3">
    <location>
        <begin position="334"/>
        <end position="629"/>
    </location>
</feature>
<keyword evidence="1" id="KW-0378">Hydrolase</keyword>
<dbReference type="InterPro" id="IPR013529">
    <property type="entry name" value="Glyco_hydro_42_N"/>
</dbReference>
<sequence>MNIILWERLLPESDAITITKLEDGCKILASKNGGSLRLDTVADIKWEQYEYIQFDVYHESHDVMVILLTFEENSFLDNRKFIEVHIGTLPYVKTTVCVPLSVVNGEKLFLKRFPGMMQCVLRGDESINRRRISGVTISTIPSVSVREWTMSNLILSHEPIESKYIPDAYIDSMGQCKHKDWPGKIHSEEEMIASLRNELNTADISVKAGHWGWSELRLEATGFFRTHHDGSRWWLVDPDGYVLFSAGIDCISPNSETSYDQMSHLFPDELPQDGVFIDAVSERGYDFGIANLIKAFGSEWRESWSVITKQRLLSWGMNSIGNWSDPGFIHYSEMPFVYPMDNYPTTEELVYRDFPDVFHESYEQRALEFAKQLSAFKDNRLMMGYFMRNEPHWAFVDELCLSVMLLKNPSPLISKQYLIDWLEQKYDSIHSLNEAWATSYKTFAQLMVNPPPVLEENPIILEDLRGFDRILIRRYVELPAKACREAAPNHLNMGMRYAFISRPELLEGCEYFDVFSLNAYQMKPDEELVRMVADKLNMPIIIGEFHFGGADVGMLATGIRALSTQEERGLAYRYYLEQAAANPNIVGVHYFQWNDQPVLGRFDGENYQIGMLDVCQQPYLSFINEMKKAHDNMYAVRSGSLEPFSDPPREIPKTGF</sequence>
<dbReference type="OrthoDB" id="9760450at2"/>
<dbReference type="GO" id="GO:0009341">
    <property type="term" value="C:beta-galactosidase complex"/>
    <property type="evidence" value="ECO:0007669"/>
    <property type="project" value="InterPro"/>
</dbReference>
<proteinExistence type="predicted"/>
<dbReference type="Proteomes" id="UP000077355">
    <property type="component" value="Unassembled WGS sequence"/>
</dbReference>
<dbReference type="Pfam" id="PF02449">
    <property type="entry name" value="Glyco_hydro_42"/>
    <property type="match status" value="1"/>
</dbReference>
<keyword evidence="5" id="KW-1185">Reference proteome</keyword>
<keyword evidence="2" id="KW-0326">Glycosidase</keyword>
<dbReference type="Gene3D" id="3.20.20.80">
    <property type="entry name" value="Glycosidases"/>
    <property type="match status" value="1"/>
</dbReference>
<organism evidence="4 5">
    <name type="scientific">Paenibacillus antarcticus</name>
    <dbReference type="NCBI Taxonomy" id="253703"/>
    <lineage>
        <taxon>Bacteria</taxon>
        <taxon>Bacillati</taxon>
        <taxon>Bacillota</taxon>
        <taxon>Bacilli</taxon>
        <taxon>Bacillales</taxon>
        <taxon>Paenibacillaceae</taxon>
        <taxon>Paenibacillus</taxon>
    </lineage>
</organism>
<dbReference type="InterPro" id="IPR017853">
    <property type="entry name" value="GH"/>
</dbReference>
<evidence type="ECO:0000259" key="3">
    <source>
        <dbReference type="Pfam" id="PF02449"/>
    </source>
</evidence>
<dbReference type="EMBL" id="LVJI01000019">
    <property type="protein sequence ID" value="OAB44856.1"/>
    <property type="molecule type" value="Genomic_DNA"/>
</dbReference>
<dbReference type="GO" id="GO:0004565">
    <property type="term" value="F:beta-galactosidase activity"/>
    <property type="evidence" value="ECO:0007669"/>
    <property type="project" value="InterPro"/>
</dbReference>
<gene>
    <name evidence="4" type="ORF">PBAT_14840</name>
</gene>
<dbReference type="AlphaFoldDB" id="A0A168MMU5"/>
<comment type="caution">
    <text evidence="4">The sequence shown here is derived from an EMBL/GenBank/DDBJ whole genome shotgun (WGS) entry which is preliminary data.</text>
</comment>